<proteinExistence type="predicted"/>
<keyword evidence="2" id="KW-0238">DNA-binding</keyword>
<dbReference type="AlphaFoldDB" id="A0A0R1YYH2"/>
<comment type="caution">
    <text evidence="5">The sequence shown here is derived from an EMBL/GenBank/DDBJ whole genome shotgun (WGS) entry which is preliminary data.</text>
</comment>
<organism evidence="5 6">
    <name type="scientific">Lentilactobacillus parafarraginis DSM 18390 = JCM 14109</name>
    <dbReference type="NCBI Taxonomy" id="1423786"/>
    <lineage>
        <taxon>Bacteria</taxon>
        <taxon>Bacillati</taxon>
        <taxon>Bacillota</taxon>
        <taxon>Bacilli</taxon>
        <taxon>Lactobacillales</taxon>
        <taxon>Lactobacillaceae</taxon>
        <taxon>Lentilactobacillus</taxon>
    </lineage>
</organism>
<dbReference type="Gene3D" id="1.10.10.60">
    <property type="entry name" value="Homeodomain-like"/>
    <property type="match status" value="2"/>
</dbReference>
<dbReference type="PANTHER" id="PTHR43280:SF34">
    <property type="entry name" value="ARAC-FAMILY TRANSCRIPTIONAL REGULATOR"/>
    <property type="match status" value="1"/>
</dbReference>
<dbReference type="PROSITE" id="PS00041">
    <property type="entry name" value="HTH_ARAC_FAMILY_1"/>
    <property type="match status" value="1"/>
</dbReference>
<dbReference type="Gene3D" id="2.60.120.10">
    <property type="entry name" value="Jelly Rolls"/>
    <property type="match status" value="1"/>
</dbReference>
<dbReference type="InterPro" id="IPR003313">
    <property type="entry name" value="AraC-bd"/>
</dbReference>
<dbReference type="GO" id="GO:0003700">
    <property type="term" value="F:DNA-binding transcription factor activity"/>
    <property type="evidence" value="ECO:0007669"/>
    <property type="project" value="InterPro"/>
</dbReference>
<dbReference type="GO" id="GO:0043565">
    <property type="term" value="F:sequence-specific DNA binding"/>
    <property type="evidence" value="ECO:0007669"/>
    <property type="project" value="InterPro"/>
</dbReference>
<dbReference type="SUPFAM" id="SSF51215">
    <property type="entry name" value="Regulatory protein AraC"/>
    <property type="match status" value="1"/>
</dbReference>
<gene>
    <name evidence="5" type="ORF">FD47_GL001118</name>
</gene>
<dbReference type="Proteomes" id="UP000051010">
    <property type="component" value="Unassembled WGS sequence"/>
</dbReference>
<dbReference type="RefSeq" id="WP_054734324.1">
    <property type="nucleotide sequence ID" value="NZ_AZFZ01000024.1"/>
</dbReference>
<keyword evidence="3" id="KW-0804">Transcription</keyword>
<dbReference type="SUPFAM" id="SSF46689">
    <property type="entry name" value="Homeodomain-like"/>
    <property type="match status" value="2"/>
</dbReference>
<dbReference type="InterPro" id="IPR018062">
    <property type="entry name" value="HTH_AraC-typ_CS"/>
</dbReference>
<evidence type="ECO:0000313" key="5">
    <source>
        <dbReference type="EMBL" id="KRM43907.1"/>
    </source>
</evidence>
<dbReference type="PANTHER" id="PTHR43280">
    <property type="entry name" value="ARAC-FAMILY TRANSCRIPTIONAL REGULATOR"/>
    <property type="match status" value="1"/>
</dbReference>
<reference evidence="5 6" key="1">
    <citation type="journal article" date="2015" name="Genome Announc.">
        <title>Expanding the biotechnology potential of lactobacilli through comparative genomics of 213 strains and associated genera.</title>
        <authorList>
            <person name="Sun Z."/>
            <person name="Harris H.M."/>
            <person name="McCann A."/>
            <person name="Guo C."/>
            <person name="Argimon S."/>
            <person name="Zhang W."/>
            <person name="Yang X."/>
            <person name="Jeffery I.B."/>
            <person name="Cooney J.C."/>
            <person name="Kagawa T.F."/>
            <person name="Liu W."/>
            <person name="Song Y."/>
            <person name="Salvetti E."/>
            <person name="Wrobel A."/>
            <person name="Rasinkangas P."/>
            <person name="Parkhill J."/>
            <person name="Rea M.C."/>
            <person name="O'Sullivan O."/>
            <person name="Ritari J."/>
            <person name="Douillard F.P."/>
            <person name="Paul Ross R."/>
            <person name="Yang R."/>
            <person name="Briner A.E."/>
            <person name="Felis G.E."/>
            <person name="de Vos W.M."/>
            <person name="Barrangou R."/>
            <person name="Klaenhammer T.R."/>
            <person name="Caufield P.W."/>
            <person name="Cui Y."/>
            <person name="Zhang H."/>
            <person name="O'Toole P.W."/>
        </authorList>
    </citation>
    <scope>NUCLEOTIDE SEQUENCE [LARGE SCALE GENOMIC DNA]</scope>
    <source>
        <strain evidence="5 6">DSM 18390</strain>
    </source>
</reference>
<dbReference type="PROSITE" id="PS01124">
    <property type="entry name" value="HTH_ARAC_FAMILY_2"/>
    <property type="match status" value="1"/>
</dbReference>
<dbReference type="PATRIC" id="fig|1423786.4.peg.1201"/>
<evidence type="ECO:0000313" key="6">
    <source>
        <dbReference type="Proteomes" id="UP000051010"/>
    </source>
</evidence>
<dbReference type="InterPro" id="IPR018060">
    <property type="entry name" value="HTH_AraC"/>
</dbReference>
<dbReference type="Pfam" id="PF12833">
    <property type="entry name" value="HTH_18"/>
    <property type="match status" value="1"/>
</dbReference>
<accession>A0A0R1YYH2</accession>
<dbReference type="Pfam" id="PF02311">
    <property type="entry name" value="AraC_binding"/>
    <property type="match status" value="1"/>
</dbReference>
<evidence type="ECO:0000259" key="4">
    <source>
        <dbReference type="PROSITE" id="PS01124"/>
    </source>
</evidence>
<sequence>MNQVKLPLDGTLTKDIVCFHNRDKNHDSPFHQHSDHYELYLFVGGDATFYTKSAAYPLVPGDLIAIPNGHWHRAVTTSSAFYERVFLNINVNLVNRLSSSKTDLSKCFYLFKDQEVSIRKLTDEQLTTYLALIHKLIASLEGDAYGSDLNQRILITQILLLTNTVDQVKQAPTNIIPSQLSQIIEFIDTHLRNDLSLAVLSKYFYVSPTYLNRFFKSYMGLSLHRYITEKRLTLAKELLTKGKSVTDVCDTCGFGNYSNFIRAFTRYVGVSPGKFKKRQFTGDNH</sequence>
<dbReference type="InterPro" id="IPR014710">
    <property type="entry name" value="RmlC-like_jellyroll"/>
</dbReference>
<evidence type="ECO:0000256" key="1">
    <source>
        <dbReference type="ARBA" id="ARBA00023015"/>
    </source>
</evidence>
<dbReference type="InterPro" id="IPR009057">
    <property type="entry name" value="Homeodomain-like_sf"/>
</dbReference>
<dbReference type="SMART" id="SM00342">
    <property type="entry name" value="HTH_ARAC"/>
    <property type="match status" value="1"/>
</dbReference>
<feature type="domain" description="HTH araC/xylS-type" evidence="4">
    <location>
        <begin position="181"/>
        <end position="278"/>
    </location>
</feature>
<evidence type="ECO:0000256" key="3">
    <source>
        <dbReference type="ARBA" id="ARBA00023163"/>
    </source>
</evidence>
<dbReference type="EMBL" id="AZFZ01000024">
    <property type="protein sequence ID" value="KRM43907.1"/>
    <property type="molecule type" value="Genomic_DNA"/>
</dbReference>
<evidence type="ECO:0000256" key="2">
    <source>
        <dbReference type="ARBA" id="ARBA00023125"/>
    </source>
</evidence>
<protein>
    <submittedName>
        <fullName evidence="5">AraC family transcriptional regulator</fullName>
    </submittedName>
</protein>
<name>A0A0R1YYH2_9LACO</name>
<keyword evidence="1" id="KW-0805">Transcription regulation</keyword>
<dbReference type="InterPro" id="IPR037923">
    <property type="entry name" value="HTH-like"/>
</dbReference>